<dbReference type="RefSeq" id="WP_306076119.1">
    <property type="nucleotide sequence ID" value="NZ_JAROBZ020000001.1"/>
</dbReference>
<name>A0ABV4YNC2_9BACI</name>
<comment type="caution">
    <text evidence="2">The sequence shown here is derived from an EMBL/GenBank/DDBJ whole genome shotgun (WGS) entry which is preliminary data.</text>
</comment>
<protein>
    <recommendedName>
        <fullName evidence="4">Pilus assembly protein PilO</fullName>
    </recommendedName>
</protein>
<accession>A0ABV4YNC2</accession>
<feature type="compositionally biased region" description="Polar residues" evidence="1">
    <location>
        <begin position="249"/>
        <end position="261"/>
    </location>
</feature>
<dbReference type="Gene3D" id="3.30.70.60">
    <property type="match status" value="1"/>
</dbReference>
<evidence type="ECO:0000313" key="2">
    <source>
        <dbReference type="EMBL" id="MFB3165759.1"/>
    </source>
</evidence>
<evidence type="ECO:0000256" key="1">
    <source>
        <dbReference type="SAM" id="MobiDB-lite"/>
    </source>
</evidence>
<dbReference type="Proteomes" id="UP001241748">
    <property type="component" value="Unassembled WGS sequence"/>
</dbReference>
<feature type="region of interest" description="Disordered" evidence="1">
    <location>
        <begin position="113"/>
        <end position="137"/>
    </location>
</feature>
<dbReference type="InterPro" id="IPR014717">
    <property type="entry name" value="Transl_elong_EF1B/ribsomal_bS6"/>
</dbReference>
<evidence type="ECO:0000313" key="3">
    <source>
        <dbReference type="Proteomes" id="UP001241748"/>
    </source>
</evidence>
<feature type="compositionally biased region" description="Low complexity" evidence="1">
    <location>
        <begin position="116"/>
        <end position="137"/>
    </location>
</feature>
<dbReference type="EMBL" id="JAROBZ020000001">
    <property type="protein sequence ID" value="MFB3165759.1"/>
    <property type="molecule type" value="Genomic_DNA"/>
</dbReference>
<reference evidence="2 3" key="1">
    <citation type="submission" date="2024-05" db="EMBL/GenBank/DDBJ databases">
        <authorList>
            <person name="Venkateswaran K."/>
        </authorList>
    </citation>
    <scope>NUCLEOTIDE SEQUENCE [LARGE SCALE GENOMIC DNA]</scope>
    <source>
        <strain evidence="2 3">179-C4-2-HS</strain>
    </source>
</reference>
<sequence>MKLSFSKKHKLILLVGLLLIILLVVFAQFIKLSPLKSDLESKEQTLATEKKLLESISQKKLDDTKKVTEDTRELQKKVPVTPLQEQFILDLEKAENVSNSKISSMAFSKDTDVPMATEAAPATETANASETTKTTEVPEVKTVQETTAEQAAPSPTSGLKKLTVNLSVESPAYEDVEKFIATLESLKRIVVVEAINYSGGEEVTTLNPEEEKKPISYTLTVSAYYLPGLEDLIAEVPKIDAPAPANKKNPLSASSDVLKNN</sequence>
<evidence type="ECO:0008006" key="4">
    <source>
        <dbReference type="Google" id="ProtNLM"/>
    </source>
</evidence>
<organism evidence="2 3">
    <name type="scientific">Neobacillus driksii</name>
    <dbReference type="NCBI Taxonomy" id="3035913"/>
    <lineage>
        <taxon>Bacteria</taxon>
        <taxon>Bacillati</taxon>
        <taxon>Bacillota</taxon>
        <taxon>Bacilli</taxon>
        <taxon>Bacillales</taxon>
        <taxon>Bacillaceae</taxon>
        <taxon>Neobacillus</taxon>
    </lineage>
</organism>
<proteinExistence type="predicted"/>
<keyword evidence="3" id="KW-1185">Reference proteome</keyword>
<gene>
    <name evidence="2" type="ORF">P5G62_001215</name>
</gene>
<feature type="region of interest" description="Disordered" evidence="1">
    <location>
        <begin position="240"/>
        <end position="261"/>
    </location>
</feature>